<reference evidence="1" key="2">
    <citation type="journal article" date="2015" name="Fish Shellfish Immunol.">
        <title>Early steps in the European eel (Anguilla anguilla)-Vibrio vulnificus interaction in the gills: Role of the RtxA13 toxin.</title>
        <authorList>
            <person name="Callol A."/>
            <person name="Pajuelo D."/>
            <person name="Ebbesson L."/>
            <person name="Teles M."/>
            <person name="MacKenzie S."/>
            <person name="Amaro C."/>
        </authorList>
    </citation>
    <scope>NUCLEOTIDE SEQUENCE</scope>
</reference>
<dbReference type="EMBL" id="GBXM01062483">
    <property type="protein sequence ID" value="JAH46094.1"/>
    <property type="molecule type" value="Transcribed_RNA"/>
</dbReference>
<reference evidence="1" key="1">
    <citation type="submission" date="2014-11" db="EMBL/GenBank/DDBJ databases">
        <authorList>
            <person name="Amaro Gonzalez C."/>
        </authorList>
    </citation>
    <scope>NUCLEOTIDE SEQUENCE</scope>
</reference>
<proteinExistence type="predicted"/>
<accession>A0A0E9SXK3</accession>
<sequence>MSLSYPVVSGTVKANCALDVNQINPAS</sequence>
<evidence type="ECO:0000313" key="1">
    <source>
        <dbReference type="EMBL" id="JAH46094.1"/>
    </source>
</evidence>
<dbReference type="AlphaFoldDB" id="A0A0E9SXK3"/>
<organism evidence="1">
    <name type="scientific">Anguilla anguilla</name>
    <name type="common">European freshwater eel</name>
    <name type="synonym">Muraena anguilla</name>
    <dbReference type="NCBI Taxonomy" id="7936"/>
    <lineage>
        <taxon>Eukaryota</taxon>
        <taxon>Metazoa</taxon>
        <taxon>Chordata</taxon>
        <taxon>Craniata</taxon>
        <taxon>Vertebrata</taxon>
        <taxon>Euteleostomi</taxon>
        <taxon>Actinopterygii</taxon>
        <taxon>Neopterygii</taxon>
        <taxon>Teleostei</taxon>
        <taxon>Anguilliformes</taxon>
        <taxon>Anguillidae</taxon>
        <taxon>Anguilla</taxon>
    </lineage>
</organism>
<name>A0A0E9SXK3_ANGAN</name>
<protein>
    <submittedName>
        <fullName evidence="1">Uncharacterized protein</fullName>
    </submittedName>
</protein>